<gene>
    <name evidence="2" type="ORF">GRI47_07320</name>
</gene>
<evidence type="ECO:0000313" key="3">
    <source>
        <dbReference type="Proteomes" id="UP000430272"/>
    </source>
</evidence>
<dbReference type="Proteomes" id="UP000430272">
    <property type="component" value="Unassembled WGS sequence"/>
</dbReference>
<accession>A0A844Y6L2</accession>
<reference evidence="2 3" key="1">
    <citation type="submission" date="2019-12" db="EMBL/GenBank/DDBJ databases">
        <title>Genomic-based taxomic classification of the family Erythrobacteraceae.</title>
        <authorList>
            <person name="Xu L."/>
        </authorList>
    </citation>
    <scope>NUCLEOTIDE SEQUENCE [LARGE SCALE GENOMIC DNA]</scope>
    <source>
        <strain evidence="2 3">JCM 17468</strain>
    </source>
</reference>
<dbReference type="RefSeq" id="WP_160660627.1">
    <property type="nucleotide sequence ID" value="NZ_BAABDV010000001.1"/>
</dbReference>
<sequence length="246" mass="27317">MPHIPTRLHDRAIVRLTPESADESVSAFLQGLVTNDLNQPLPVYAGLLSAQGKAMFDFLVWPSGDGELLIDCEAALAEELVKRLSLYRLRRKIAIAVDPSVAVHWQAHQGDGGVVDPRLGELGQRWLAPVEDGEQGADDLWRAHRLGLGVAEGRAELGDILWLETNAVDLNGVSFSKGCYIGQENTARMNWRQKVNRRLVVVPLDRSEEKRRKMAYPELGYAVDHLRVADIDPAFAPPWMSLEPAD</sequence>
<keyword evidence="1" id="KW-0809">Transit peptide</keyword>
<dbReference type="InterPro" id="IPR017703">
    <property type="entry name" value="YgfZ/GCV_T_CS"/>
</dbReference>
<dbReference type="PANTHER" id="PTHR22602">
    <property type="entry name" value="TRANSFERASE CAF17, MITOCHONDRIAL-RELATED"/>
    <property type="match status" value="1"/>
</dbReference>
<dbReference type="EMBL" id="WTYD01000001">
    <property type="protein sequence ID" value="MXO53815.1"/>
    <property type="molecule type" value="Genomic_DNA"/>
</dbReference>
<name>A0A844Y6L2_9SPHN</name>
<keyword evidence="3" id="KW-1185">Reference proteome</keyword>
<dbReference type="SUPFAM" id="SSF103025">
    <property type="entry name" value="Folate-binding domain"/>
    <property type="match status" value="1"/>
</dbReference>
<dbReference type="AlphaFoldDB" id="A0A844Y6L2"/>
<dbReference type="GO" id="GO:0016226">
    <property type="term" value="P:iron-sulfur cluster assembly"/>
    <property type="evidence" value="ECO:0007669"/>
    <property type="project" value="TreeGrafter"/>
</dbReference>
<dbReference type="PANTHER" id="PTHR22602:SF0">
    <property type="entry name" value="TRANSFERASE CAF17, MITOCHONDRIAL-RELATED"/>
    <property type="match status" value="1"/>
</dbReference>
<dbReference type="OrthoDB" id="9796287at2"/>
<proteinExistence type="predicted"/>
<dbReference type="InterPro" id="IPR045179">
    <property type="entry name" value="YgfZ/GcvT"/>
</dbReference>
<protein>
    <submittedName>
        <fullName evidence="2">Folate-binding protein</fullName>
    </submittedName>
</protein>
<dbReference type="NCBIfam" id="TIGR03317">
    <property type="entry name" value="ygfZ_signature"/>
    <property type="match status" value="1"/>
</dbReference>
<evidence type="ECO:0000256" key="1">
    <source>
        <dbReference type="ARBA" id="ARBA00022946"/>
    </source>
</evidence>
<dbReference type="Gene3D" id="3.30.1360.120">
    <property type="entry name" value="Probable tRNA modification gtpase trme, domain 1"/>
    <property type="match status" value="2"/>
</dbReference>
<dbReference type="InterPro" id="IPR027266">
    <property type="entry name" value="TrmE/GcvT-like"/>
</dbReference>
<organism evidence="2 3">
    <name type="scientific">Qipengyuania pelagi</name>
    <dbReference type="NCBI Taxonomy" id="994320"/>
    <lineage>
        <taxon>Bacteria</taxon>
        <taxon>Pseudomonadati</taxon>
        <taxon>Pseudomonadota</taxon>
        <taxon>Alphaproteobacteria</taxon>
        <taxon>Sphingomonadales</taxon>
        <taxon>Erythrobacteraceae</taxon>
        <taxon>Qipengyuania</taxon>
    </lineage>
</organism>
<evidence type="ECO:0000313" key="2">
    <source>
        <dbReference type="EMBL" id="MXO53815.1"/>
    </source>
</evidence>
<comment type="caution">
    <text evidence="2">The sequence shown here is derived from an EMBL/GenBank/DDBJ whole genome shotgun (WGS) entry which is preliminary data.</text>
</comment>